<name>A0A7I8DRJ7_9FIRM</name>
<feature type="transmembrane region" description="Helical" evidence="1">
    <location>
        <begin position="27"/>
        <end position="46"/>
    </location>
</feature>
<proteinExistence type="predicted"/>
<dbReference type="KEGG" id="acht:bsdcttw_29750"/>
<reference evidence="2 3" key="2">
    <citation type="submission" date="2020-08" db="EMBL/GenBank/DDBJ databases">
        <authorList>
            <person name="Ueki A."/>
            <person name="Tonouchi A."/>
        </authorList>
    </citation>
    <scope>NUCLEOTIDE SEQUENCE [LARGE SCALE GENOMIC DNA]</scope>
    <source>
        <strain evidence="2 3">CTTW</strain>
    </source>
</reference>
<dbReference type="RefSeq" id="WP_185255654.1">
    <property type="nucleotide sequence ID" value="NZ_AP023368.1"/>
</dbReference>
<keyword evidence="1" id="KW-0812">Transmembrane</keyword>
<accession>A0A7I8DRJ7</accession>
<sequence>MRKVKEFFFGELLEDEEDKKKRIKRNILCICVPTLVILLLVSIPLINRYLHQIKGQIDNDESNIILSMGSTELTEPVKVPVDKYIIAYHQEWSISDAVSEVFSANKYYEMINTLHSLATDISYENSLKKINEIIIPQEATYVSVNKKASNDFEYYTDLGSGLNFDLLNWNVEMYGWHEDYINNMNTAFANEYIVFIVNEDMLVGRIYKVGNTKRGMEVIIYHISK</sequence>
<evidence type="ECO:0000256" key="1">
    <source>
        <dbReference type="SAM" id="Phobius"/>
    </source>
</evidence>
<dbReference type="AlphaFoldDB" id="A0A7I8DRJ7"/>
<evidence type="ECO:0000313" key="2">
    <source>
        <dbReference type="EMBL" id="BCJ99934.1"/>
    </source>
</evidence>
<keyword evidence="1" id="KW-1133">Transmembrane helix</keyword>
<evidence type="ECO:0000313" key="3">
    <source>
        <dbReference type="Proteomes" id="UP000515703"/>
    </source>
</evidence>
<dbReference type="EMBL" id="AP023368">
    <property type="protein sequence ID" value="BCJ99934.1"/>
    <property type="molecule type" value="Genomic_DNA"/>
</dbReference>
<reference evidence="2 3" key="1">
    <citation type="submission" date="2020-08" db="EMBL/GenBank/DDBJ databases">
        <title>Draft genome sequencing of an Anaerocolumna strain isolated from anoxic soil subjected to BSD treatment.</title>
        <authorList>
            <person name="Uek A."/>
            <person name="Tonouchi A."/>
        </authorList>
    </citation>
    <scope>NUCLEOTIDE SEQUENCE [LARGE SCALE GENOMIC DNA]</scope>
    <source>
        <strain evidence="2 3">CTTW</strain>
    </source>
</reference>
<protein>
    <submittedName>
        <fullName evidence="2">Uncharacterized protein</fullName>
    </submittedName>
</protein>
<keyword evidence="1" id="KW-0472">Membrane</keyword>
<dbReference type="Proteomes" id="UP000515703">
    <property type="component" value="Chromosome"/>
</dbReference>
<gene>
    <name evidence="2" type="ORF">bsdcttw_29750</name>
</gene>
<organism evidence="2 3">
    <name type="scientific">Anaerocolumna chitinilytica</name>
    <dbReference type="NCBI Taxonomy" id="1727145"/>
    <lineage>
        <taxon>Bacteria</taxon>
        <taxon>Bacillati</taxon>
        <taxon>Bacillota</taxon>
        <taxon>Clostridia</taxon>
        <taxon>Lachnospirales</taxon>
        <taxon>Lachnospiraceae</taxon>
        <taxon>Anaerocolumna</taxon>
    </lineage>
</organism>
<keyword evidence="3" id="KW-1185">Reference proteome</keyword>